<dbReference type="Gene3D" id="1.10.1330.10">
    <property type="entry name" value="Dockerin domain"/>
    <property type="match status" value="1"/>
</dbReference>
<dbReference type="RefSeq" id="WP_201427388.1">
    <property type="nucleotide sequence ID" value="NZ_JAEQMG010000061.1"/>
</dbReference>
<dbReference type="PROSITE" id="PS00018">
    <property type="entry name" value="EF_HAND_1"/>
    <property type="match status" value="1"/>
</dbReference>
<evidence type="ECO:0000313" key="4">
    <source>
        <dbReference type="Proteomes" id="UP000633365"/>
    </source>
</evidence>
<feature type="signal peptide" evidence="1">
    <location>
        <begin position="1"/>
        <end position="24"/>
    </location>
</feature>
<keyword evidence="4" id="KW-1185">Reference proteome</keyword>
<dbReference type="InterPro" id="IPR026906">
    <property type="entry name" value="LRR_5"/>
</dbReference>
<name>A0A934U4G8_9FIRM</name>
<comment type="caution">
    <text evidence="3">The sequence shown here is derived from an EMBL/GenBank/DDBJ whole genome shotgun (WGS) entry which is preliminary data.</text>
</comment>
<gene>
    <name evidence="3" type="ORF">JKK62_07465</name>
</gene>
<protein>
    <submittedName>
        <fullName evidence="3">Leucine-rich repeat protein</fullName>
    </submittedName>
</protein>
<evidence type="ECO:0000256" key="1">
    <source>
        <dbReference type="SAM" id="SignalP"/>
    </source>
</evidence>
<dbReference type="Proteomes" id="UP000633365">
    <property type="component" value="Unassembled WGS sequence"/>
</dbReference>
<proteinExistence type="predicted"/>
<dbReference type="SUPFAM" id="SSF52058">
    <property type="entry name" value="L domain-like"/>
    <property type="match status" value="1"/>
</dbReference>
<dbReference type="GO" id="GO:0000272">
    <property type="term" value="P:polysaccharide catabolic process"/>
    <property type="evidence" value="ECO:0007669"/>
    <property type="project" value="InterPro"/>
</dbReference>
<dbReference type="InterPro" id="IPR053139">
    <property type="entry name" value="Surface_bspA-like"/>
</dbReference>
<sequence>MKRILCICIALVLLIFSTTAVAHAADSYLELDGFTFDINDQGEATIHDYNGESTDVTIPNKLLRAPVVTIDAYAFFNQPITSLDLYKATGLLNIGSCAFSGCSSLEELSLPANVSLAFGSFQSCAELRALTIADGIDTIPEQCFYNCPSLTQIMLPDSVTTIEIRAFGECTGLRYAYLSDNVTSIADNAFENDSDLIIRCEKDSYAAQYAKDHQIKAEYPYRYILGDADGDGQITALDVTFIQRVLARVQDDPDHLIALRGTIAGEELSITDASLIQRSLAQLAIAYPVGETVSGYTPAENV</sequence>
<dbReference type="InterPro" id="IPR032675">
    <property type="entry name" value="LRR_dom_sf"/>
</dbReference>
<dbReference type="InterPro" id="IPR016134">
    <property type="entry name" value="Dockerin_dom"/>
</dbReference>
<feature type="domain" description="Dockerin" evidence="2">
    <location>
        <begin position="221"/>
        <end position="289"/>
    </location>
</feature>
<dbReference type="InterPro" id="IPR036439">
    <property type="entry name" value="Dockerin_dom_sf"/>
</dbReference>
<feature type="chain" id="PRO_5037874523" evidence="1">
    <location>
        <begin position="25"/>
        <end position="302"/>
    </location>
</feature>
<reference evidence="3" key="1">
    <citation type="submission" date="2021-01" db="EMBL/GenBank/DDBJ databases">
        <title>Genome public.</title>
        <authorList>
            <person name="Liu C."/>
            <person name="Sun Q."/>
        </authorList>
    </citation>
    <scope>NUCLEOTIDE SEQUENCE</scope>
    <source>
        <strain evidence="3">M6</strain>
    </source>
</reference>
<evidence type="ECO:0000259" key="2">
    <source>
        <dbReference type="PROSITE" id="PS51766"/>
    </source>
</evidence>
<dbReference type="PANTHER" id="PTHR45661">
    <property type="entry name" value="SURFACE ANTIGEN"/>
    <property type="match status" value="1"/>
</dbReference>
<organism evidence="3 4">
    <name type="scientific">Ruminococcus difficilis</name>
    <dbReference type="NCBI Taxonomy" id="2763069"/>
    <lineage>
        <taxon>Bacteria</taxon>
        <taxon>Bacillati</taxon>
        <taxon>Bacillota</taxon>
        <taxon>Clostridia</taxon>
        <taxon>Eubacteriales</taxon>
        <taxon>Oscillospiraceae</taxon>
        <taxon>Ruminococcus</taxon>
    </lineage>
</organism>
<keyword evidence="1" id="KW-0732">Signal</keyword>
<dbReference type="InterPro" id="IPR018247">
    <property type="entry name" value="EF_Hand_1_Ca_BS"/>
</dbReference>
<dbReference type="PANTHER" id="PTHR45661:SF3">
    <property type="entry name" value="IG-LIKE DOMAIN-CONTAINING PROTEIN"/>
    <property type="match status" value="1"/>
</dbReference>
<dbReference type="AlphaFoldDB" id="A0A934U4G8"/>
<evidence type="ECO:0000313" key="3">
    <source>
        <dbReference type="EMBL" id="MBK6088494.1"/>
    </source>
</evidence>
<dbReference type="PROSITE" id="PS51766">
    <property type="entry name" value="DOCKERIN"/>
    <property type="match status" value="1"/>
</dbReference>
<dbReference type="Gene3D" id="3.80.10.10">
    <property type="entry name" value="Ribonuclease Inhibitor"/>
    <property type="match status" value="1"/>
</dbReference>
<accession>A0A934U4G8</accession>
<dbReference type="Pfam" id="PF13306">
    <property type="entry name" value="LRR_5"/>
    <property type="match status" value="1"/>
</dbReference>
<dbReference type="SUPFAM" id="SSF63446">
    <property type="entry name" value="Type I dockerin domain"/>
    <property type="match status" value="1"/>
</dbReference>
<dbReference type="EMBL" id="JAEQMG010000061">
    <property type="protein sequence ID" value="MBK6088494.1"/>
    <property type="molecule type" value="Genomic_DNA"/>
</dbReference>